<dbReference type="SUPFAM" id="SSF47648">
    <property type="entry name" value="Nucleoside phosphorylase/phosphoribosyltransferase N-terminal domain"/>
    <property type="match status" value="1"/>
</dbReference>
<dbReference type="GO" id="GO:0004645">
    <property type="term" value="F:1,4-alpha-oligoglucan phosphorylase activity"/>
    <property type="evidence" value="ECO:0007669"/>
    <property type="project" value="InterPro"/>
</dbReference>
<evidence type="ECO:0000256" key="3">
    <source>
        <dbReference type="ARBA" id="ARBA00022676"/>
    </source>
</evidence>
<gene>
    <name evidence="6" type="primary">pdp</name>
    <name evidence="6" type="ORF">Mrose_00467</name>
</gene>
<dbReference type="Gene3D" id="3.40.1030.10">
    <property type="entry name" value="Nucleoside phosphorylase/phosphoribosyltransferase catalytic domain"/>
    <property type="match status" value="1"/>
</dbReference>
<dbReference type="Proteomes" id="UP000265341">
    <property type="component" value="Unassembled WGS sequence"/>
</dbReference>
<organism evidence="6 7">
    <name type="scientific">Calidithermus roseus</name>
    <dbReference type="NCBI Taxonomy" id="1644118"/>
    <lineage>
        <taxon>Bacteria</taxon>
        <taxon>Thermotogati</taxon>
        <taxon>Deinococcota</taxon>
        <taxon>Deinococci</taxon>
        <taxon>Thermales</taxon>
        <taxon>Thermaceae</taxon>
        <taxon>Calidithermus</taxon>
    </lineage>
</organism>
<feature type="domain" description="Pyrimidine nucleoside phosphorylase C-terminal" evidence="5">
    <location>
        <begin position="338"/>
        <end position="411"/>
    </location>
</feature>
<accession>A0A399EXJ6</accession>
<dbReference type="Pfam" id="PF00591">
    <property type="entry name" value="Glycos_transf_3"/>
    <property type="match status" value="1"/>
</dbReference>
<reference evidence="6 7" key="1">
    <citation type="submission" date="2018-08" db="EMBL/GenBank/DDBJ databases">
        <title>Meiothermus roseus NBRC 110900 genome sequencing project.</title>
        <authorList>
            <person name="Da Costa M.S."/>
            <person name="Albuquerque L."/>
            <person name="Raposo P."/>
            <person name="Froufe H.J.C."/>
            <person name="Barroso C.S."/>
            <person name="Egas C."/>
        </authorList>
    </citation>
    <scope>NUCLEOTIDE SEQUENCE [LARGE SCALE GENOMIC DNA]</scope>
    <source>
        <strain evidence="6 7">NBRC 110900</strain>
    </source>
</reference>
<evidence type="ECO:0000259" key="5">
    <source>
        <dbReference type="SMART" id="SM00941"/>
    </source>
</evidence>
<evidence type="ECO:0000256" key="1">
    <source>
        <dbReference type="ARBA" id="ARBA00006915"/>
    </source>
</evidence>
<dbReference type="SMART" id="SM00941">
    <property type="entry name" value="PYNP_C"/>
    <property type="match status" value="1"/>
</dbReference>
<dbReference type="InterPro" id="IPR017872">
    <property type="entry name" value="Pyrmidine_PPase_CS"/>
</dbReference>
<protein>
    <submittedName>
        <fullName evidence="6">Pyrimidine-nucleoside phosphorylase</fullName>
        <ecNumber evidence="6">2.4.2.2</ecNumber>
    </submittedName>
</protein>
<comment type="similarity">
    <text evidence="1">Belongs to the thymidine/pyrimidine-nucleoside phosphorylase family.</text>
</comment>
<evidence type="ECO:0000256" key="4">
    <source>
        <dbReference type="ARBA" id="ARBA00022679"/>
    </source>
</evidence>
<evidence type="ECO:0000313" key="6">
    <source>
        <dbReference type="EMBL" id="RIH89327.1"/>
    </source>
</evidence>
<dbReference type="InterPro" id="IPR013102">
    <property type="entry name" value="PYNP_C"/>
</dbReference>
<name>A0A399EXJ6_9DEIN</name>
<dbReference type="GO" id="GO:0005829">
    <property type="term" value="C:cytosol"/>
    <property type="evidence" value="ECO:0007669"/>
    <property type="project" value="TreeGrafter"/>
</dbReference>
<dbReference type="NCBIfam" id="TIGR02644">
    <property type="entry name" value="Y_phosphoryl"/>
    <property type="match status" value="1"/>
</dbReference>
<dbReference type="AlphaFoldDB" id="A0A399EXJ6"/>
<dbReference type="InterPro" id="IPR017459">
    <property type="entry name" value="Glycosyl_Trfase_fam3_N_dom"/>
</dbReference>
<dbReference type="OrthoDB" id="9763887at2"/>
<dbReference type="InterPro" id="IPR035902">
    <property type="entry name" value="Nuc_phospho_transferase"/>
</dbReference>
<dbReference type="GO" id="GO:0006213">
    <property type="term" value="P:pyrimidine nucleoside metabolic process"/>
    <property type="evidence" value="ECO:0007669"/>
    <property type="project" value="InterPro"/>
</dbReference>
<dbReference type="InterPro" id="IPR000053">
    <property type="entry name" value="Thymidine/pyrmidine_PPase"/>
</dbReference>
<dbReference type="GO" id="GO:0006206">
    <property type="term" value="P:pyrimidine nucleobase metabolic process"/>
    <property type="evidence" value="ECO:0007669"/>
    <property type="project" value="InterPro"/>
</dbReference>
<dbReference type="SUPFAM" id="SSF52418">
    <property type="entry name" value="Nucleoside phosphorylase/phosphoribosyltransferase catalytic domain"/>
    <property type="match status" value="1"/>
</dbReference>
<dbReference type="PIRSF" id="PIRSF000478">
    <property type="entry name" value="TP_PyNP"/>
    <property type="match status" value="1"/>
</dbReference>
<keyword evidence="4 6" id="KW-0808">Transferase</keyword>
<dbReference type="NCBIfam" id="NF004490">
    <property type="entry name" value="PRK05820.1"/>
    <property type="match status" value="1"/>
</dbReference>
<keyword evidence="7" id="KW-1185">Reference proteome</keyword>
<dbReference type="EC" id="2.4.2.2" evidence="6"/>
<dbReference type="InterPro" id="IPR036320">
    <property type="entry name" value="Glycosyl_Trfase_fam3_N_dom_sf"/>
</dbReference>
<dbReference type="Pfam" id="PF02885">
    <property type="entry name" value="Glycos_trans_3N"/>
    <property type="match status" value="1"/>
</dbReference>
<proteinExistence type="inferred from homology"/>
<dbReference type="EMBL" id="QWLA01000004">
    <property type="protein sequence ID" value="RIH89327.1"/>
    <property type="molecule type" value="Genomic_DNA"/>
</dbReference>
<dbReference type="PROSITE" id="PS00647">
    <property type="entry name" value="THYMID_PHOSPHORYLASE"/>
    <property type="match status" value="1"/>
</dbReference>
<comment type="caution">
    <text evidence="6">The sequence shown here is derived from an EMBL/GenBank/DDBJ whole genome shotgun (WGS) entry which is preliminary data.</text>
</comment>
<evidence type="ECO:0000313" key="7">
    <source>
        <dbReference type="Proteomes" id="UP000265341"/>
    </source>
</evidence>
<dbReference type="InterPro" id="IPR000312">
    <property type="entry name" value="Glycosyl_Trfase_fam3"/>
</dbReference>
<dbReference type="RefSeq" id="WP_119275816.1">
    <property type="nucleotide sequence ID" value="NZ_QWLA01000004.1"/>
</dbReference>
<evidence type="ECO:0000256" key="2">
    <source>
        <dbReference type="ARBA" id="ARBA00011738"/>
    </source>
</evidence>
<dbReference type="PANTHER" id="PTHR10515">
    <property type="entry name" value="THYMIDINE PHOSPHORYLASE"/>
    <property type="match status" value="1"/>
</dbReference>
<sequence>MNPVAFIAAKRDGHAHSREELEAFLGAYLRGEVPDYQVSAWLMAVFWRGMTPEETTALTQVMADSGHRLDLSAYPHPVDKHSSGGVGDKTTLVVTPILTACGCTVAKMSGRGLAHTGGTIDKLESIPGWSGDLSEERFHELARRVGLVIAAQSKDLAPLDGKLYALRDVTATVDSLPLIASSIMSKKLAAGARTIVLDVKVGAGAFMKTHDDARRLAQTMIAIGKGAGRQVRAVLSSMERPLGHAVGHAIEVREAIATLRGEGAEDLRELALALAREVLEAEGMDPARAQEVLESGAALEKFRRFVEAQGGDAGVVDHPERLELAPEVWELRAAQDGVVAAVDALEVGLAVLALGGGRLKKGEAIDLGVGAWLAKKPGERVRAGEVLARLHHRGRGVEEATRRLNQAYRLAADAQTPPLILEVLRG</sequence>
<dbReference type="Gene3D" id="1.20.970.10">
    <property type="entry name" value="Transferase, Pyrimidine Nucleoside Phosphorylase, Chain C"/>
    <property type="match status" value="1"/>
</dbReference>
<dbReference type="PANTHER" id="PTHR10515:SF0">
    <property type="entry name" value="THYMIDINE PHOSPHORYLASE"/>
    <property type="match status" value="1"/>
</dbReference>
<dbReference type="InterPro" id="IPR018090">
    <property type="entry name" value="Pyrmidine_PPas_bac/euk"/>
</dbReference>
<dbReference type="SUPFAM" id="SSF54680">
    <property type="entry name" value="Pyrimidine nucleoside phosphorylase C-terminal domain"/>
    <property type="match status" value="1"/>
</dbReference>
<comment type="subunit">
    <text evidence="2">Homodimer.</text>
</comment>
<keyword evidence="3 6" id="KW-0328">Glycosyltransferase</keyword>
<dbReference type="InterPro" id="IPR036566">
    <property type="entry name" value="PYNP-like_C_sf"/>
</dbReference>
<dbReference type="Gene3D" id="3.90.1170.30">
    <property type="entry name" value="Pyrimidine nucleoside phosphorylase-like, C-terminal domain"/>
    <property type="match status" value="1"/>
</dbReference>
<dbReference type="Pfam" id="PF07831">
    <property type="entry name" value="PYNP_C"/>
    <property type="match status" value="1"/>
</dbReference>
<dbReference type="FunFam" id="3.40.1030.10:FF:000003">
    <property type="entry name" value="Pyrimidine-nucleoside phosphorylase"/>
    <property type="match status" value="1"/>
</dbReference>
<dbReference type="GO" id="GO:0009032">
    <property type="term" value="F:thymidine phosphorylase activity"/>
    <property type="evidence" value="ECO:0007669"/>
    <property type="project" value="TreeGrafter"/>
</dbReference>